<feature type="compositionally biased region" description="Polar residues" evidence="1">
    <location>
        <begin position="294"/>
        <end position="305"/>
    </location>
</feature>
<reference evidence="2" key="1">
    <citation type="submission" date="2021-02" db="EMBL/GenBank/DDBJ databases">
        <authorList>
            <person name="Dougan E. K."/>
            <person name="Rhodes N."/>
            <person name="Thang M."/>
            <person name="Chan C."/>
        </authorList>
    </citation>
    <scope>NUCLEOTIDE SEQUENCE</scope>
</reference>
<sequence length="1375" mass="144964">MEPVSSYIQEGEPITLELPKRNTSVYMASHFYLNDFPQSSEALSDSRCPTPTSTPRRPSRRTTRATAGSPSPGRPGTCCGSSFFSDSSSDFGGADPAQARRMDGFDAPQPPTLGSRLRESGISAAETAIAGSAAVRRRSHDALAPPPDEVAPPQIIGRPSEVEPLSLQEARAIQDIEAFTQNQMAEAEAEGFASAAEAAASAEAAVAVEAGAAGSGILATAGEAALGVAGASRWRGRRRRWWAPPVWAIEGGLNAASHVLGFAGGGGGGTDSDQSRSSGAVDIMTLNGTQESGVQQHFAMHQSQRQRPDEVIRIDSDSDSAPRAQPAPRVRARAARQQPSPFGLNPIPLPRPHGQSSGSEGSRISHQSRSDRGSLAAEPSFDQLRVARIPLTSGMDFIDPESVKIAFRRTDDISEYGRSCFLYSLLKPQEWYNQRGLEGFWQDPGGNAQAIPAGEYRDLMSPTLIGREDAGDALRPAGGTSDFSIESVRVLASQVTLDSALVESFNKVLLSGRSLVFSYPTMHTQVSNVPSGVTSHNVTVARAYTKLMGAFVTFRQTTGQMQLGALQYPRYPIASSAEFYHFLEVMGGTYDSKIKNMRIVDQFYPNTEFIAAFPTERVPKHPLSGISTRSGDLARFTFKNMLADRVQRMYIHVVSYQIVTLSGAGVSVLANQSALGALQLQVDAKSTPASVDAKLASYSNTAAMNSAITSANNATLATVGSSYALRTVTDQLALDLAAKQSGPQKIATALLDRPSTTDLTAAVNLKTTPADVDQKIATTRFWARPGRERSPETCCWAPTLRNLHFNAPLSVSLQNDNFTLSLACDSYSVAEADAAVAGAIATALAPFETMAAAIAAAVAIDLSPYYTSAQTDAAITAALVAGDSGQRPRLGREPATWELLKGTNVLRNLHFAGPLSASLQNNTDTLEIDCDSYEKAETFTQAETNVDTAISDALVPYYTAAQVDAEIAANGFNAEADGRYLSSTGYTGALDGRYLVTNANAGSSEVFTIIRDANAVPRQLRGVLPRAPLGWSHILSGTVTELTCDAWTKAEADGRFYIRSLADSTFAPMSTDTGLQNLNLQVIDHETRLSSLEASGGVPDPVVTGAVHGSGTALTLRAGSTNVRIEAQDTTSLANFGLVENFLGGAPRLRVDEEIFIDDVSGTAAGLKTNAVSARPGDNLLTISGGVNGVSVIGAGLAVAGIARATAQVTTPVLATDAGQIYLSLVGGTTGTRVMDGSNNELLKIEAAETQCLTRILSVTDSAPASVAGAVLKNTAASGVARLQLDANNSTGFARLDVDSAGGCSLTAPGQQISLQNQASGAAPVVVETDGDLTYNYGLNALSDARLKQNIREADLEELQAIFDGAAPKYYDRTD</sequence>
<feature type="region of interest" description="Disordered" evidence="1">
    <location>
        <begin position="39"/>
        <end position="116"/>
    </location>
</feature>
<feature type="region of interest" description="Disordered" evidence="1">
    <location>
        <begin position="131"/>
        <end position="156"/>
    </location>
</feature>
<evidence type="ECO:0000313" key="3">
    <source>
        <dbReference type="Proteomes" id="UP000649617"/>
    </source>
</evidence>
<dbReference type="EMBL" id="CAJNIZ010018665">
    <property type="protein sequence ID" value="CAE7413750.1"/>
    <property type="molecule type" value="Genomic_DNA"/>
</dbReference>
<feature type="compositionally biased region" description="Basic and acidic residues" evidence="1">
    <location>
        <begin position="306"/>
        <end position="316"/>
    </location>
</feature>
<gene>
    <name evidence="2" type="ORF">SPIL2461_LOCUS10202</name>
</gene>
<feature type="compositionally biased region" description="Low complexity" evidence="1">
    <location>
        <begin position="45"/>
        <end position="56"/>
    </location>
</feature>
<feature type="region of interest" description="Disordered" evidence="1">
    <location>
        <begin position="294"/>
        <end position="379"/>
    </location>
</feature>
<keyword evidence="3" id="KW-1185">Reference proteome</keyword>
<feature type="compositionally biased region" description="Low complexity" evidence="1">
    <location>
        <begin position="80"/>
        <end position="93"/>
    </location>
</feature>
<organism evidence="2 3">
    <name type="scientific">Symbiodinium pilosum</name>
    <name type="common">Dinoflagellate</name>
    <dbReference type="NCBI Taxonomy" id="2952"/>
    <lineage>
        <taxon>Eukaryota</taxon>
        <taxon>Sar</taxon>
        <taxon>Alveolata</taxon>
        <taxon>Dinophyceae</taxon>
        <taxon>Suessiales</taxon>
        <taxon>Symbiodiniaceae</taxon>
        <taxon>Symbiodinium</taxon>
    </lineage>
</organism>
<proteinExistence type="predicted"/>
<protein>
    <submittedName>
        <fullName evidence="2">Uncharacterized protein</fullName>
    </submittedName>
</protein>
<evidence type="ECO:0000256" key="1">
    <source>
        <dbReference type="SAM" id="MobiDB-lite"/>
    </source>
</evidence>
<dbReference type="Proteomes" id="UP000649617">
    <property type="component" value="Unassembled WGS sequence"/>
</dbReference>
<name>A0A812R1V5_SYMPI</name>
<comment type="caution">
    <text evidence="2">The sequence shown here is derived from an EMBL/GenBank/DDBJ whole genome shotgun (WGS) entry which is preliminary data.</text>
</comment>
<feature type="non-terminal residue" evidence="2">
    <location>
        <position position="1"/>
    </location>
</feature>
<feature type="compositionally biased region" description="Low complexity" evidence="1">
    <location>
        <begin position="321"/>
        <end position="341"/>
    </location>
</feature>
<accession>A0A812R1V5</accession>
<dbReference type="OrthoDB" id="448240at2759"/>
<feature type="compositionally biased region" description="Polar residues" evidence="1">
    <location>
        <begin position="354"/>
        <end position="367"/>
    </location>
</feature>
<evidence type="ECO:0000313" key="2">
    <source>
        <dbReference type="EMBL" id="CAE7413750.1"/>
    </source>
</evidence>